<keyword evidence="7" id="KW-0813">Transport</keyword>
<keyword evidence="3" id="KW-1003">Cell membrane</keyword>
<dbReference type="STRING" id="1396821.SAMN05444515_106106"/>
<dbReference type="InterPro" id="IPR003400">
    <property type="entry name" value="ExbD"/>
</dbReference>
<dbReference type="Gene3D" id="3.30.420.270">
    <property type="match status" value="1"/>
</dbReference>
<sequence length="141" mass="15523">MNLPELPSREADENHLIPLINIVFLLLIFFMVAGALSSQDVFEVEAPGSNIDESMDDQGWLVLLGEGGRLALENEELDSETLKARLAEAKEERQAQGSDSLPAVRIKADQDATTHDLLDLMELMRDAGVEKVQLLTVLGDH</sequence>
<evidence type="ECO:0000313" key="10">
    <source>
        <dbReference type="EMBL" id="SEK89919.1"/>
    </source>
</evidence>
<evidence type="ECO:0000256" key="4">
    <source>
        <dbReference type="ARBA" id="ARBA00022692"/>
    </source>
</evidence>
<dbReference type="Proteomes" id="UP000199256">
    <property type="component" value="Unassembled WGS sequence"/>
</dbReference>
<dbReference type="PANTHER" id="PTHR30558">
    <property type="entry name" value="EXBD MEMBRANE COMPONENT OF PMF-DRIVEN MACROMOLECULE IMPORT SYSTEM"/>
    <property type="match status" value="1"/>
</dbReference>
<keyword evidence="11" id="KW-1185">Reference proteome</keyword>
<dbReference type="GO" id="GO:0015031">
    <property type="term" value="P:protein transport"/>
    <property type="evidence" value="ECO:0007669"/>
    <property type="project" value="UniProtKB-KW"/>
</dbReference>
<evidence type="ECO:0000256" key="2">
    <source>
        <dbReference type="ARBA" id="ARBA00005811"/>
    </source>
</evidence>
<comment type="similarity">
    <text evidence="2 7">Belongs to the ExbD/TolR family.</text>
</comment>
<keyword evidence="7" id="KW-0653">Protein transport</keyword>
<evidence type="ECO:0000256" key="9">
    <source>
        <dbReference type="SAM" id="Phobius"/>
    </source>
</evidence>
<accession>A0A1H7KSZ6</accession>
<dbReference type="PANTHER" id="PTHR30558:SF3">
    <property type="entry name" value="BIOPOLYMER TRANSPORT PROTEIN EXBD-RELATED"/>
    <property type="match status" value="1"/>
</dbReference>
<keyword evidence="5 9" id="KW-1133">Transmembrane helix</keyword>
<dbReference type="OrthoDB" id="5795786at2"/>
<protein>
    <submittedName>
        <fullName evidence="10">Biopolymer transport protein ExbD</fullName>
    </submittedName>
</protein>
<name>A0A1H7KSZ6_9GAMM</name>
<feature type="transmembrane region" description="Helical" evidence="9">
    <location>
        <begin position="16"/>
        <end position="36"/>
    </location>
</feature>
<evidence type="ECO:0000256" key="7">
    <source>
        <dbReference type="RuleBase" id="RU003879"/>
    </source>
</evidence>
<dbReference type="EMBL" id="FOAA01000006">
    <property type="protein sequence ID" value="SEK89919.1"/>
    <property type="molecule type" value="Genomic_DNA"/>
</dbReference>
<reference evidence="11" key="1">
    <citation type="submission" date="2016-10" db="EMBL/GenBank/DDBJ databases">
        <authorList>
            <person name="Varghese N."/>
            <person name="Submissions S."/>
        </authorList>
    </citation>
    <scope>NUCLEOTIDE SEQUENCE [LARGE SCALE GENOMIC DNA]</scope>
    <source>
        <strain evidence="11">DSM 241</strain>
    </source>
</reference>
<proteinExistence type="inferred from homology"/>
<gene>
    <name evidence="10" type="ORF">SAMN05444515_106106</name>
</gene>
<organism evidence="10 11">
    <name type="scientific">Ectothiorhodospira marina</name>
    <dbReference type="NCBI Taxonomy" id="1396821"/>
    <lineage>
        <taxon>Bacteria</taxon>
        <taxon>Pseudomonadati</taxon>
        <taxon>Pseudomonadota</taxon>
        <taxon>Gammaproteobacteria</taxon>
        <taxon>Chromatiales</taxon>
        <taxon>Ectothiorhodospiraceae</taxon>
        <taxon>Ectothiorhodospira</taxon>
    </lineage>
</organism>
<dbReference type="Pfam" id="PF02472">
    <property type="entry name" value="ExbD"/>
    <property type="match status" value="1"/>
</dbReference>
<evidence type="ECO:0000256" key="3">
    <source>
        <dbReference type="ARBA" id="ARBA00022475"/>
    </source>
</evidence>
<keyword evidence="4 7" id="KW-0812">Transmembrane</keyword>
<evidence type="ECO:0000256" key="1">
    <source>
        <dbReference type="ARBA" id="ARBA00004162"/>
    </source>
</evidence>
<keyword evidence="6 9" id="KW-0472">Membrane</keyword>
<dbReference type="GO" id="GO:0022857">
    <property type="term" value="F:transmembrane transporter activity"/>
    <property type="evidence" value="ECO:0007669"/>
    <property type="project" value="InterPro"/>
</dbReference>
<evidence type="ECO:0000313" key="11">
    <source>
        <dbReference type="Proteomes" id="UP000199256"/>
    </source>
</evidence>
<dbReference type="AlphaFoldDB" id="A0A1H7KSZ6"/>
<evidence type="ECO:0000256" key="8">
    <source>
        <dbReference type="SAM" id="Coils"/>
    </source>
</evidence>
<feature type="coiled-coil region" evidence="8">
    <location>
        <begin position="72"/>
        <end position="99"/>
    </location>
</feature>
<dbReference type="GO" id="GO:0005886">
    <property type="term" value="C:plasma membrane"/>
    <property type="evidence" value="ECO:0007669"/>
    <property type="project" value="UniProtKB-SubCell"/>
</dbReference>
<comment type="subcellular location">
    <subcellularLocation>
        <location evidence="1">Cell membrane</location>
        <topology evidence="1">Single-pass membrane protein</topology>
    </subcellularLocation>
    <subcellularLocation>
        <location evidence="7">Cell membrane</location>
        <topology evidence="7">Single-pass type II membrane protein</topology>
    </subcellularLocation>
</comment>
<dbReference type="RefSeq" id="WP_090252787.1">
    <property type="nucleotide sequence ID" value="NZ_FOAA01000006.1"/>
</dbReference>
<evidence type="ECO:0000256" key="5">
    <source>
        <dbReference type="ARBA" id="ARBA00022989"/>
    </source>
</evidence>
<evidence type="ECO:0000256" key="6">
    <source>
        <dbReference type="ARBA" id="ARBA00023136"/>
    </source>
</evidence>
<keyword evidence="8" id="KW-0175">Coiled coil</keyword>